<accession>A0A397SJ34</accession>
<evidence type="ECO:0000259" key="2">
    <source>
        <dbReference type="PROSITE" id="PS50011"/>
    </source>
</evidence>
<dbReference type="STRING" id="658196.A0A397SJ34"/>
<dbReference type="SMART" id="SM00671">
    <property type="entry name" value="SEL1"/>
    <property type="match status" value="2"/>
</dbReference>
<comment type="similarity">
    <text evidence="1">Belongs to the sel-1 family.</text>
</comment>
<gene>
    <name evidence="3" type="ORF">C1645_878914</name>
</gene>
<evidence type="ECO:0000313" key="3">
    <source>
        <dbReference type="EMBL" id="RIA86048.1"/>
    </source>
</evidence>
<protein>
    <recommendedName>
        <fullName evidence="2">Protein kinase domain-containing protein</fullName>
    </recommendedName>
</protein>
<dbReference type="Pfam" id="PF08238">
    <property type="entry name" value="Sel1"/>
    <property type="match status" value="3"/>
</dbReference>
<organism evidence="3 4">
    <name type="scientific">Glomus cerebriforme</name>
    <dbReference type="NCBI Taxonomy" id="658196"/>
    <lineage>
        <taxon>Eukaryota</taxon>
        <taxon>Fungi</taxon>
        <taxon>Fungi incertae sedis</taxon>
        <taxon>Mucoromycota</taxon>
        <taxon>Glomeromycotina</taxon>
        <taxon>Glomeromycetes</taxon>
        <taxon>Glomerales</taxon>
        <taxon>Glomeraceae</taxon>
        <taxon>Glomus</taxon>
    </lineage>
</organism>
<dbReference type="InterPro" id="IPR011990">
    <property type="entry name" value="TPR-like_helical_dom_sf"/>
</dbReference>
<dbReference type="Pfam" id="PF00069">
    <property type="entry name" value="Pkinase"/>
    <property type="match status" value="1"/>
</dbReference>
<dbReference type="PANTHER" id="PTHR11102">
    <property type="entry name" value="SEL-1-LIKE PROTEIN"/>
    <property type="match status" value="1"/>
</dbReference>
<dbReference type="SUPFAM" id="SSF56112">
    <property type="entry name" value="Protein kinase-like (PK-like)"/>
    <property type="match status" value="1"/>
</dbReference>
<dbReference type="InterPro" id="IPR006597">
    <property type="entry name" value="Sel1-like"/>
</dbReference>
<dbReference type="GO" id="GO:0004672">
    <property type="term" value="F:protein kinase activity"/>
    <property type="evidence" value="ECO:0007669"/>
    <property type="project" value="InterPro"/>
</dbReference>
<dbReference type="Proteomes" id="UP000265703">
    <property type="component" value="Unassembled WGS sequence"/>
</dbReference>
<evidence type="ECO:0000256" key="1">
    <source>
        <dbReference type="ARBA" id="ARBA00038101"/>
    </source>
</evidence>
<dbReference type="InterPro" id="IPR000719">
    <property type="entry name" value="Prot_kinase_dom"/>
</dbReference>
<dbReference type="EMBL" id="QKYT01000387">
    <property type="protein sequence ID" value="RIA86048.1"/>
    <property type="molecule type" value="Genomic_DNA"/>
</dbReference>
<evidence type="ECO:0000313" key="4">
    <source>
        <dbReference type="Proteomes" id="UP000265703"/>
    </source>
</evidence>
<dbReference type="InterPro" id="IPR011009">
    <property type="entry name" value="Kinase-like_dom_sf"/>
</dbReference>
<reference evidence="3 4" key="1">
    <citation type="submission" date="2018-06" db="EMBL/GenBank/DDBJ databases">
        <title>Comparative genomics reveals the genomic features of Rhizophagus irregularis, R. cerebriforme, R. diaphanum and Gigaspora rosea, and their symbiotic lifestyle signature.</title>
        <authorList>
            <person name="Morin E."/>
            <person name="San Clemente H."/>
            <person name="Chen E.C.H."/>
            <person name="De La Providencia I."/>
            <person name="Hainaut M."/>
            <person name="Kuo A."/>
            <person name="Kohler A."/>
            <person name="Murat C."/>
            <person name="Tang N."/>
            <person name="Roy S."/>
            <person name="Loubradou J."/>
            <person name="Henrissat B."/>
            <person name="Grigoriev I.V."/>
            <person name="Corradi N."/>
            <person name="Roux C."/>
            <person name="Martin F.M."/>
        </authorList>
    </citation>
    <scope>NUCLEOTIDE SEQUENCE [LARGE SCALE GENOMIC DNA]</scope>
    <source>
        <strain evidence="3 4">DAOM 227022</strain>
    </source>
</reference>
<dbReference type="InterPro" id="IPR050767">
    <property type="entry name" value="Sel1_AlgK"/>
</dbReference>
<feature type="domain" description="Protein kinase" evidence="2">
    <location>
        <begin position="1"/>
        <end position="173"/>
    </location>
</feature>
<keyword evidence="4" id="KW-1185">Reference proteome</keyword>
<dbReference type="Gene3D" id="1.25.40.10">
    <property type="entry name" value="Tetratricopeptide repeat domain"/>
    <property type="match status" value="2"/>
</dbReference>
<dbReference type="PROSITE" id="PS50011">
    <property type="entry name" value="PROTEIN_KINASE_DOM"/>
    <property type="match status" value="1"/>
</dbReference>
<dbReference type="AlphaFoldDB" id="A0A397SJ34"/>
<dbReference type="OrthoDB" id="2384430at2759"/>
<dbReference type="SUPFAM" id="SSF81901">
    <property type="entry name" value="HCP-like"/>
    <property type="match status" value="1"/>
</dbReference>
<dbReference type="Gene3D" id="1.10.510.10">
    <property type="entry name" value="Transferase(Phosphotransferase) domain 1"/>
    <property type="match status" value="1"/>
</dbReference>
<dbReference type="PANTHER" id="PTHR11102:SF160">
    <property type="entry name" value="ERAD-ASSOCIATED E3 UBIQUITIN-PROTEIN LIGASE COMPONENT HRD3"/>
    <property type="match status" value="1"/>
</dbReference>
<dbReference type="GO" id="GO:0005524">
    <property type="term" value="F:ATP binding"/>
    <property type="evidence" value="ECO:0007669"/>
    <property type="project" value="InterPro"/>
</dbReference>
<comment type="caution">
    <text evidence="3">The sequence shown here is derived from an EMBL/GenBank/DDBJ whole genome shotgun (WGS) entry which is preliminary data.</text>
</comment>
<name>A0A397SJ34_9GLOM</name>
<proteinExistence type="inferred from homology"/>
<sequence length="229" mass="26499">MERQDSNGIKGLKHLHSLQIIHRTLHSTNILIDDGNLMITVFGLSKGLNEINFNSALEIFAYIDPQCYVLFSNNNYHCIMSNVQEPNQRPDIYEIYEVLYKLFQNFHDSSINNNDQNGYCNRNGIGTDKDETKAIEWYLKLAENGYAIAQYNLDQYANGIGTNEDEIRAFEWFLKNATAQYILGNLYGYGQGIIKDREKAIYWYQKAADNGNAIALYNLSIQILYHDFY</sequence>